<dbReference type="SUPFAM" id="SSF50129">
    <property type="entry name" value="GroES-like"/>
    <property type="match status" value="1"/>
</dbReference>
<dbReference type="InterPro" id="IPR013149">
    <property type="entry name" value="ADH-like_C"/>
</dbReference>
<dbReference type="SUPFAM" id="SSF51735">
    <property type="entry name" value="NAD(P)-binding Rossmann-fold domains"/>
    <property type="match status" value="1"/>
</dbReference>
<evidence type="ECO:0000313" key="9">
    <source>
        <dbReference type="Proteomes" id="UP000503088"/>
    </source>
</evidence>
<dbReference type="GO" id="GO:0005829">
    <property type="term" value="C:cytosol"/>
    <property type="evidence" value="ECO:0007669"/>
    <property type="project" value="TreeGrafter"/>
</dbReference>
<dbReference type="PROSITE" id="PS00059">
    <property type="entry name" value="ADH_ZINC"/>
    <property type="match status" value="1"/>
</dbReference>
<sequence length="367" mass="39347">MKVKAAVVKEKSAPFSVEELEIEDPRSEEVLVRLVATGLCHTDLIVQDQDYPVPLPAVLGHEGAGIVEKVGDRVTKVKPGDPVALSFLSCGTCVNCIQGKVAYCLNFYDLNFGGGRLDHSTGLHQNGKEVHSHFFGQSSFATYSLAHERNVVKVPEDVPLELMGPLGCGIQTGAGAVLNSLQVKAGKSIAVFGAGTVGISAVMAAYAAGCTTIISIDLKPERLELARELGATHTIRGDQEDAVKKIQEITGIGAHYALESTGIPKVLRQAVDCIAMTGVCGIIGAPPMGTEVSLDVNTLLFGRTVRGVIEGDSNPDIFIPQLIQLYQQGRFPIDKLMRFYPLEEINQAVEDSKQGKTVKPILQMEKR</sequence>
<dbReference type="InterPro" id="IPR013154">
    <property type="entry name" value="ADH-like_N"/>
</dbReference>
<evidence type="ECO:0000256" key="1">
    <source>
        <dbReference type="ARBA" id="ARBA00001947"/>
    </source>
</evidence>
<keyword evidence="4" id="KW-0560">Oxidoreductase</keyword>
<keyword evidence="5" id="KW-0520">NAD</keyword>
<dbReference type="InterPro" id="IPR036291">
    <property type="entry name" value="NAD(P)-bd_dom_sf"/>
</dbReference>
<dbReference type="PANTHER" id="PTHR43880:SF12">
    <property type="entry name" value="ALCOHOL DEHYDROGENASE CLASS-3"/>
    <property type="match status" value="1"/>
</dbReference>
<dbReference type="SMART" id="SM00829">
    <property type="entry name" value="PKS_ER"/>
    <property type="match status" value="1"/>
</dbReference>
<reference evidence="8 9" key="1">
    <citation type="submission" date="2020-01" db="EMBL/GenBank/DDBJ databases">
        <authorList>
            <person name="Gulvik C.A."/>
            <person name="Batra D.G."/>
        </authorList>
    </citation>
    <scope>NUCLEOTIDE SEQUENCE [LARGE SCALE GENOMIC DNA]</scope>
    <source>
        <strain evidence="8 9">W9323</strain>
    </source>
</reference>
<dbReference type="Gene3D" id="3.90.180.10">
    <property type="entry name" value="Medium-chain alcohol dehydrogenases, catalytic domain"/>
    <property type="match status" value="1"/>
</dbReference>
<keyword evidence="2 6" id="KW-0479">Metal-binding</keyword>
<evidence type="ECO:0000256" key="4">
    <source>
        <dbReference type="ARBA" id="ARBA00023002"/>
    </source>
</evidence>
<dbReference type="InterPro" id="IPR002328">
    <property type="entry name" value="ADH_Zn_CS"/>
</dbReference>
<gene>
    <name evidence="8" type="ORF">GXN76_05615</name>
</gene>
<keyword evidence="9" id="KW-1185">Reference proteome</keyword>
<name>A0A7D4CLG8_9BACL</name>
<evidence type="ECO:0000256" key="6">
    <source>
        <dbReference type="RuleBase" id="RU361277"/>
    </source>
</evidence>
<comment type="cofactor">
    <cofactor evidence="1 6">
        <name>Zn(2+)</name>
        <dbReference type="ChEBI" id="CHEBI:29105"/>
    </cofactor>
</comment>
<dbReference type="Pfam" id="PF00107">
    <property type="entry name" value="ADH_zinc_N"/>
    <property type="match status" value="1"/>
</dbReference>
<dbReference type="CDD" id="cd08278">
    <property type="entry name" value="benzyl_alcohol_DH"/>
    <property type="match status" value="1"/>
</dbReference>
<evidence type="ECO:0000256" key="2">
    <source>
        <dbReference type="ARBA" id="ARBA00022723"/>
    </source>
</evidence>
<dbReference type="InterPro" id="IPR011032">
    <property type="entry name" value="GroES-like_sf"/>
</dbReference>
<dbReference type="RefSeq" id="WP_173221266.1">
    <property type="nucleotide sequence ID" value="NZ_CP048104.1"/>
</dbReference>
<dbReference type="AlphaFoldDB" id="A0A7D4CLG8"/>
<keyword evidence="3 6" id="KW-0862">Zinc</keyword>
<evidence type="ECO:0000256" key="3">
    <source>
        <dbReference type="ARBA" id="ARBA00022833"/>
    </source>
</evidence>
<accession>A0A7D4CLG8</accession>
<evidence type="ECO:0000313" key="8">
    <source>
        <dbReference type="EMBL" id="QKG83998.1"/>
    </source>
</evidence>
<dbReference type="GO" id="GO:0008270">
    <property type="term" value="F:zinc ion binding"/>
    <property type="evidence" value="ECO:0007669"/>
    <property type="project" value="InterPro"/>
</dbReference>
<evidence type="ECO:0000256" key="5">
    <source>
        <dbReference type="ARBA" id="ARBA00023027"/>
    </source>
</evidence>
<dbReference type="PANTHER" id="PTHR43880">
    <property type="entry name" value="ALCOHOL DEHYDROGENASE"/>
    <property type="match status" value="1"/>
</dbReference>
<dbReference type="InterPro" id="IPR020843">
    <property type="entry name" value="ER"/>
</dbReference>
<dbReference type="Gene3D" id="3.40.50.720">
    <property type="entry name" value="NAD(P)-binding Rossmann-like Domain"/>
    <property type="match status" value="1"/>
</dbReference>
<dbReference type="GO" id="GO:0051903">
    <property type="term" value="F:S-(hydroxymethyl)glutathione dehydrogenase [NAD(P)+] activity"/>
    <property type="evidence" value="ECO:0007669"/>
    <property type="project" value="TreeGrafter"/>
</dbReference>
<dbReference type="KEGG" id="kpul:GXN76_05615"/>
<organism evidence="8 9">
    <name type="scientific">Kroppenstedtia pulmonis</name>
    <dbReference type="NCBI Taxonomy" id="1380685"/>
    <lineage>
        <taxon>Bacteria</taxon>
        <taxon>Bacillati</taxon>
        <taxon>Bacillota</taxon>
        <taxon>Bacilli</taxon>
        <taxon>Bacillales</taxon>
        <taxon>Thermoactinomycetaceae</taxon>
        <taxon>Kroppenstedtia</taxon>
    </lineage>
</organism>
<dbReference type="Pfam" id="PF08240">
    <property type="entry name" value="ADH_N"/>
    <property type="match status" value="1"/>
</dbReference>
<dbReference type="EMBL" id="CP048104">
    <property type="protein sequence ID" value="QKG83998.1"/>
    <property type="molecule type" value="Genomic_DNA"/>
</dbReference>
<dbReference type="Proteomes" id="UP000503088">
    <property type="component" value="Chromosome"/>
</dbReference>
<feature type="domain" description="Enoyl reductase (ER)" evidence="7">
    <location>
        <begin position="12"/>
        <end position="362"/>
    </location>
</feature>
<comment type="similarity">
    <text evidence="6">Belongs to the zinc-containing alcohol dehydrogenase family.</text>
</comment>
<dbReference type="FunFam" id="3.40.50.720:FF:000003">
    <property type="entry name" value="S-(hydroxymethyl)glutathione dehydrogenase"/>
    <property type="match status" value="1"/>
</dbReference>
<proteinExistence type="inferred from homology"/>
<evidence type="ECO:0000259" key="7">
    <source>
        <dbReference type="SMART" id="SM00829"/>
    </source>
</evidence>
<dbReference type="GO" id="GO:0046294">
    <property type="term" value="P:formaldehyde catabolic process"/>
    <property type="evidence" value="ECO:0007669"/>
    <property type="project" value="TreeGrafter"/>
</dbReference>
<protein>
    <submittedName>
        <fullName evidence="8">NAD(P)-dependent alcohol dehydrogenase</fullName>
    </submittedName>
</protein>